<proteinExistence type="predicted"/>
<dbReference type="Gene3D" id="3.40.47.10">
    <property type="match status" value="1"/>
</dbReference>
<evidence type="ECO:0000313" key="1">
    <source>
        <dbReference type="EMBL" id="GAH08164.1"/>
    </source>
</evidence>
<dbReference type="SUPFAM" id="SSF53901">
    <property type="entry name" value="Thiolase-like"/>
    <property type="match status" value="1"/>
</dbReference>
<reference evidence="1" key="1">
    <citation type="journal article" date="2014" name="Front. Microbiol.">
        <title>High frequency of phylogenetically diverse reductive dehalogenase-homologous genes in deep subseafloor sedimentary metagenomes.</title>
        <authorList>
            <person name="Kawai M."/>
            <person name="Futagami T."/>
            <person name="Toyoda A."/>
            <person name="Takaki Y."/>
            <person name="Nishi S."/>
            <person name="Hori S."/>
            <person name="Arai W."/>
            <person name="Tsubouchi T."/>
            <person name="Morono Y."/>
            <person name="Uchiyama I."/>
            <person name="Ito T."/>
            <person name="Fujiyama A."/>
            <person name="Inagaki F."/>
            <person name="Takami H."/>
        </authorList>
    </citation>
    <scope>NUCLEOTIDE SEQUENCE</scope>
    <source>
        <strain evidence="1">Expedition CK06-06</strain>
    </source>
</reference>
<sequence>MSVKGIRDKVAIIGCDATKFGERWDKNQYDLLFEASRDAFKDAGIQKD</sequence>
<dbReference type="AlphaFoldDB" id="X1DT74"/>
<organism evidence="1">
    <name type="scientific">marine sediment metagenome</name>
    <dbReference type="NCBI Taxonomy" id="412755"/>
    <lineage>
        <taxon>unclassified sequences</taxon>
        <taxon>metagenomes</taxon>
        <taxon>ecological metagenomes</taxon>
    </lineage>
</organism>
<dbReference type="InterPro" id="IPR016039">
    <property type="entry name" value="Thiolase-like"/>
</dbReference>
<gene>
    <name evidence="1" type="ORF">S01H4_51826</name>
</gene>
<accession>X1DT74</accession>
<dbReference type="GO" id="GO:0016746">
    <property type="term" value="F:acyltransferase activity"/>
    <property type="evidence" value="ECO:0007669"/>
    <property type="project" value="InterPro"/>
</dbReference>
<protein>
    <recommendedName>
        <fullName evidence="2">Thiolase N-terminal domain-containing protein</fullName>
    </recommendedName>
</protein>
<comment type="caution">
    <text evidence="1">The sequence shown here is derived from an EMBL/GenBank/DDBJ whole genome shotgun (WGS) entry which is preliminary data.</text>
</comment>
<evidence type="ECO:0008006" key="2">
    <source>
        <dbReference type="Google" id="ProtNLM"/>
    </source>
</evidence>
<dbReference type="EMBL" id="BART01029555">
    <property type="protein sequence ID" value="GAH08164.1"/>
    <property type="molecule type" value="Genomic_DNA"/>
</dbReference>
<feature type="non-terminal residue" evidence="1">
    <location>
        <position position="48"/>
    </location>
</feature>
<name>X1DT74_9ZZZZ</name>